<dbReference type="HOGENOM" id="CLU_2456129_0_0_1"/>
<organism evidence="1 2">
    <name type="scientific">Sclerotinia sclerotiorum (strain ATCC 18683 / 1980 / Ss-1)</name>
    <name type="common">White mold</name>
    <name type="synonym">Whetzelinia sclerotiorum</name>
    <dbReference type="NCBI Taxonomy" id="665079"/>
    <lineage>
        <taxon>Eukaryota</taxon>
        <taxon>Fungi</taxon>
        <taxon>Dikarya</taxon>
        <taxon>Ascomycota</taxon>
        <taxon>Pezizomycotina</taxon>
        <taxon>Leotiomycetes</taxon>
        <taxon>Helotiales</taxon>
        <taxon>Sclerotiniaceae</taxon>
        <taxon>Sclerotinia</taxon>
    </lineage>
</organism>
<gene>
    <name evidence="1" type="ORF">SS1G_13539</name>
</gene>
<keyword evidence="2" id="KW-1185">Reference proteome</keyword>
<dbReference type="InParanoid" id="A7F7F9"/>
<evidence type="ECO:0000313" key="1">
    <source>
        <dbReference type="EMBL" id="EDN98680.1"/>
    </source>
</evidence>
<reference evidence="2" key="1">
    <citation type="journal article" date="2011" name="PLoS Genet.">
        <title>Genomic analysis of the necrotrophic fungal pathogens Sclerotinia sclerotiorum and Botrytis cinerea.</title>
        <authorList>
            <person name="Amselem J."/>
            <person name="Cuomo C.A."/>
            <person name="van Kan J.A."/>
            <person name="Viaud M."/>
            <person name="Benito E.P."/>
            <person name="Couloux A."/>
            <person name="Coutinho P.M."/>
            <person name="de Vries R.P."/>
            <person name="Dyer P.S."/>
            <person name="Fillinger S."/>
            <person name="Fournier E."/>
            <person name="Gout L."/>
            <person name="Hahn M."/>
            <person name="Kohn L."/>
            <person name="Lapalu N."/>
            <person name="Plummer K.M."/>
            <person name="Pradier J.M."/>
            <person name="Quevillon E."/>
            <person name="Sharon A."/>
            <person name="Simon A."/>
            <person name="ten Have A."/>
            <person name="Tudzynski B."/>
            <person name="Tudzynski P."/>
            <person name="Wincker P."/>
            <person name="Andrew M."/>
            <person name="Anthouard V."/>
            <person name="Beever R.E."/>
            <person name="Beffa R."/>
            <person name="Benoit I."/>
            <person name="Bouzid O."/>
            <person name="Brault B."/>
            <person name="Chen Z."/>
            <person name="Choquer M."/>
            <person name="Collemare J."/>
            <person name="Cotton P."/>
            <person name="Danchin E.G."/>
            <person name="Da Silva C."/>
            <person name="Gautier A."/>
            <person name="Giraud C."/>
            <person name="Giraud T."/>
            <person name="Gonzalez C."/>
            <person name="Grossetete S."/>
            <person name="Guldener U."/>
            <person name="Henrissat B."/>
            <person name="Howlett B.J."/>
            <person name="Kodira C."/>
            <person name="Kretschmer M."/>
            <person name="Lappartient A."/>
            <person name="Leroch M."/>
            <person name="Levis C."/>
            <person name="Mauceli E."/>
            <person name="Neuveglise C."/>
            <person name="Oeser B."/>
            <person name="Pearson M."/>
            <person name="Poulain J."/>
            <person name="Poussereau N."/>
            <person name="Quesneville H."/>
            <person name="Rascle C."/>
            <person name="Schumacher J."/>
            <person name="Segurens B."/>
            <person name="Sexton A."/>
            <person name="Silva E."/>
            <person name="Sirven C."/>
            <person name="Soanes D.M."/>
            <person name="Talbot N.J."/>
            <person name="Templeton M."/>
            <person name="Yandava C."/>
            <person name="Yarden O."/>
            <person name="Zeng Q."/>
            <person name="Rollins J.A."/>
            <person name="Lebrun M.H."/>
            <person name="Dickman M."/>
        </authorList>
    </citation>
    <scope>NUCLEOTIDE SEQUENCE [LARGE SCALE GENOMIC DNA]</scope>
    <source>
        <strain evidence="2">ATCC 18683 / 1980 / Ss-1</strain>
    </source>
</reference>
<sequence>MFRFAGIEGNAFRCALVQNLVYRGSDSLGVFSQGFRGSQYGYVICISELDRVFPHPEDWGDVKHEEDWRNGGALREPALNVRFWACDSV</sequence>
<dbReference type="Proteomes" id="UP000001312">
    <property type="component" value="Unassembled WGS sequence"/>
</dbReference>
<dbReference type="KEGG" id="ssl:SS1G_13539"/>
<protein>
    <submittedName>
        <fullName evidence="1">Uncharacterized protein</fullName>
    </submittedName>
</protein>
<accession>A7F7F9</accession>
<dbReference type="GeneID" id="5481676"/>
<dbReference type="RefSeq" id="XP_001585655.1">
    <property type="nucleotide sequence ID" value="XM_001585605.1"/>
</dbReference>
<dbReference type="AlphaFoldDB" id="A7F7F9"/>
<proteinExistence type="predicted"/>
<name>A7F7F9_SCLS1</name>
<dbReference type="EMBL" id="CH476645">
    <property type="protein sequence ID" value="EDN98680.1"/>
    <property type="molecule type" value="Genomic_DNA"/>
</dbReference>
<evidence type="ECO:0000313" key="2">
    <source>
        <dbReference type="Proteomes" id="UP000001312"/>
    </source>
</evidence>